<keyword evidence="6 11" id="KW-0812">Transmembrane</keyword>
<dbReference type="InterPro" id="IPR005467">
    <property type="entry name" value="His_kinase_dom"/>
</dbReference>
<dbReference type="RefSeq" id="WP_215820159.1">
    <property type="nucleotide sequence ID" value="NZ_JAGSOY010000028.1"/>
</dbReference>
<feature type="domain" description="HAMP" evidence="13">
    <location>
        <begin position="180"/>
        <end position="232"/>
    </location>
</feature>
<dbReference type="PRINTS" id="PR00344">
    <property type="entry name" value="BCTRLSENSOR"/>
</dbReference>
<name>A0ABS5ZD64_9GAMM</name>
<dbReference type="SUPFAM" id="SSF47384">
    <property type="entry name" value="Homodimeric domain of signal transducing histidine kinase"/>
    <property type="match status" value="1"/>
</dbReference>
<comment type="subcellular location">
    <subcellularLocation>
        <location evidence="2">Membrane</location>
    </subcellularLocation>
</comment>
<evidence type="ECO:0000256" key="3">
    <source>
        <dbReference type="ARBA" id="ARBA00012438"/>
    </source>
</evidence>
<dbReference type="InterPro" id="IPR003594">
    <property type="entry name" value="HATPase_dom"/>
</dbReference>
<protein>
    <recommendedName>
        <fullName evidence="3">histidine kinase</fullName>
        <ecNumber evidence="3">2.7.13.3</ecNumber>
    </recommendedName>
</protein>
<organism evidence="14 15">
    <name type="scientific">Zooshikella harenae</name>
    <dbReference type="NCBI Taxonomy" id="2827238"/>
    <lineage>
        <taxon>Bacteria</taxon>
        <taxon>Pseudomonadati</taxon>
        <taxon>Pseudomonadota</taxon>
        <taxon>Gammaproteobacteria</taxon>
        <taxon>Oceanospirillales</taxon>
        <taxon>Zooshikellaceae</taxon>
        <taxon>Zooshikella</taxon>
    </lineage>
</organism>
<dbReference type="PROSITE" id="PS50885">
    <property type="entry name" value="HAMP"/>
    <property type="match status" value="1"/>
</dbReference>
<evidence type="ECO:0000256" key="9">
    <source>
        <dbReference type="ARBA" id="ARBA00023012"/>
    </source>
</evidence>
<evidence type="ECO:0000313" key="15">
    <source>
        <dbReference type="Proteomes" id="UP000690515"/>
    </source>
</evidence>
<dbReference type="EC" id="2.7.13.3" evidence="3"/>
<evidence type="ECO:0000256" key="5">
    <source>
        <dbReference type="ARBA" id="ARBA00022679"/>
    </source>
</evidence>
<evidence type="ECO:0000256" key="7">
    <source>
        <dbReference type="ARBA" id="ARBA00022777"/>
    </source>
</evidence>
<evidence type="ECO:0000259" key="12">
    <source>
        <dbReference type="PROSITE" id="PS50109"/>
    </source>
</evidence>
<dbReference type="InterPro" id="IPR050428">
    <property type="entry name" value="TCS_sensor_his_kinase"/>
</dbReference>
<evidence type="ECO:0000256" key="2">
    <source>
        <dbReference type="ARBA" id="ARBA00004370"/>
    </source>
</evidence>
<keyword evidence="8 11" id="KW-1133">Transmembrane helix</keyword>
<comment type="catalytic activity">
    <reaction evidence="1">
        <text>ATP + protein L-histidine = ADP + protein N-phospho-L-histidine.</text>
        <dbReference type="EC" id="2.7.13.3"/>
    </reaction>
</comment>
<sequence length="448" mass="50126">MKSISRTLTWGLAGSVILLTIIITLITYLTLNNTYKTFFNNRLNSEIETLVSSLDIHQQIIVLDEEKLNHYYSYIYSGHYFTIISNSQRIQSRSIWDFSLVPQHHLPAGKRLRQEISGPDDQQLILLSQGFTQKGIGFTVTVAEDVSVLTQSFRLLTLSLVAGLIAILIVLILLQQWLLKKSLKPLVSLASSIQALKSGELTTLSTSQTPKELMPLIETINQLLENTAELLQRSRNATGDLGHSLKTPLAVIQQLAQTELKDNPIKSQLLKQTNTIRLLTEQTLTKARLAGDILPGAQFDPQQDLMDLIHSLDTIYQHKGVRIEWQPHHWPDRLNINREDALELLGNLLDNACKWAKSTVLLNISTQANATRISIHDDGPGIDDTQLHTIIKRGKRLDEQVEGHGLGLNIAENIVKYYKGSMNFEGHHPTLGGLKVCVNLPKLSTALT</sequence>
<feature type="transmembrane region" description="Helical" evidence="11">
    <location>
        <begin position="12"/>
        <end position="31"/>
    </location>
</feature>
<keyword evidence="9" id="KW-0902">Two-component regulatory system</keyword>
<dbReference type="SUPFAM" id="SSF55874">
    <property type="entry name" value="ATPase domain of HSP90 chaperone/DNA topoisomerase II/histidine kinase"/>
    <property type="match status" value="1"/>
</dbReference>
<keyword evidence="7 14" id="KW-0418">Kinase</keyword>
<evidence type="ECO:0000256" key="8">
    <source>
        <dbReference type="ARBA" id="ARBA00022989"/>
    </source>
</evidence>
<evidence type="ECO:0000313" key="14">
    <source>
        <dbReference type="EMBL" id="MBU2711999.1"/>
    </source>
</evidence>
<dbReference type="EMBL" id="JAGSOY010000028">
    <property type="protein sequence ID" value="MBU2711999.1"/>
    <property type="molecule type" value="Genomic_DNA"/>
</dbReference>
<dbReference type="Proteomes" id="UP000690515">
    <property type="component" value="Unassembled WGS sequence"/>
</dbReference>
<evidence type="ECO:0000256" key="11">
    <source>
        <dbReference type="SAM" id="Phobius"/>
    </source>
</evidence>
<keyword evidence="4" id="KW-0597">Phosphoprotein</keyword>
<evidence type="ECO:0000256" key="4">
    <source>
        <dbReference type="ARBA" id="ARBA00022553"/>
    </source>
</evidence>
<keyword evidence="10 11" id="KW-0472">Membrane</keyword>
<feature type="domain" description="Histidine kinase" evidence="12">
    <location>
        <begin position="240"/>
        <end position="444"/>
    </location>
</feature>
<dbReference type="Gene3D" id="3.30.565.10">
    <property type="entry name" value="Histidine kinase-like ATPase, C-terminal domain"/>
    <property type="match status" value="1"/>
</dbReference>
<reference evidence="14 15" key="1">
    <citation type="submission" date="2021-04" db="EMBL/GenBank/DDBJ databases">
        <authorList>
            <person name="Pira H."/>
            <person name="Risdian C."/>
            <person name="Wink J."/>
        </authorList>
    </citation>
    <scope>NUCLEOTIDE SEQUENCE [LARGE SCALE GENOMIC DNA]</scope>
    <source>
        <strain evidence="14 15">WH53</strain>
    </source>
</reference>
<dbReference type="PANTHER" id="PTHR45436">
    <property type="entry name" value="SENSOR HISTIDINE KINASE YKOH"/>
    <property type="match status" value="1"/>
</dbReference>
<feature type="transmembrane region" description="Helical" evidence="11">
    <location>
        <begin position="155"/>
        <end position="174"/>
    </location>
</feature>
<dbReference type="InterPro" id="IPR003660">
    <property type="entry name" value="HAMP_dom"/>
</dbReference>
<gene>
    <name evidence="14" type="ORF">KCG35_13090</name>
</gene>
<dbReference type="InterPro" id="IPR036097">
    <property type="entry name" value="HisK_dim/P_sf"/>
</dbReference>
<keyword evidence="5" id="KW-0808">Transferase</keyword>
<evidence type="ECO:0000256" key="6">
    <source>
        <dbReference type="ARBA" id="ARBA00022692"/>
    </source>
</evidence>
<accession>A0ABS5ZD64</accession>
<dbReference type="InterPro" id="IPR004358">
    <property type="entry name" value="Sig_transdc_His_kin-like_C"/>
</dbReference>
<evidence type="ECO:0000256" key="10">
    <source>
        <dbReference type="ARBA" id="ARBA00023136"/>
    </source>
</evidence>
<dbReference type="SMART" id="SM00387">
    <property type="entry name" value="HATPase_c"/>
    <property type="match status" value="1"/>
</dbReference>
<evidence type="ECO:0000256" key="1">
    <source>
        <dbReference type="ARBA" id="ARBA00000085"/>
    </source>
</evidence>
<dbReference type="Gene3D" id="1.10.287.130">
    <property type="match status" value="1"/>
</dbReference>
<dbReference type="Pfam" id="PF02518">
    <property type="entry name" value="HATPase_c"/>
    <property type="match status" value="1"/>
</dbReference>
<dbReference type="PROSITE" id="PS50109">
    <property type="entry name" value="HIS_KIN"/>
    <property type="match status" value="1"/>
</dbReference>
<proteinExistence type="predicted"/>
<evidence type="ECO:0000259" key="13">
    <source>
        <dbReference type="PROSITE" id="PS50885"/>
    </source>
</evidence>
<comment type="caution">
    <text evidence="14">The sequence shown here is derived from an EMBL/GenBank/DDBJ whole genome shotgun (WGS) entry which is preliminary data.</text>
</comment>
<keyword evidence="15" id="KW-1185">Reference proteome</keyword>
<dbReference type="GO" id="GO:0016301">
    <property type="term" value="F:kinase activity"/>
    <property type="evidence" value="ECO:0007669"/>
    <property type="project" value="UniProtKB-KW"/>
</dbReference>
<dbReference type="PANTHER" id="PTHR45436:SF5">
    <property type="entry name" value="SENSOR HISTIDINE KINASE TRCS"/>
    <property type="match status" value="1"/>
</dbReference>
<dbReference type="InterPro" id="IPR036890">
    <property type="entry name" value="HATPase_C_sf"/>
</dbReference>